<dbReference type="Proteomes" id="UP001597546">
    <property type="component" value="Unassembled WGS sequence"/>
</dbReference>
<proteinExistence type="inferred from homology"/>
<evidence type="ECO:0000256" key="11">
    <source>
        <dbReference type="SAM" id="SignalP"/>
    </source>
</evidence>
<dbReference type="EMBL" id="JBHULV010000045">
    <property type="protein sequence ID" value="MFD2732613.1"/>
    <property type="molecule type" value="Genomic_DNA"/>
</dbReference>
<feature type="active site" description="Nucleophile" evidence="9">
    <location>
        <position position="441"/>
    </location>
</feature>
<evidence type="ECO:0000313" key="14">
    <source>
        <dbReference type="Proteomes" id="UP001597546"/>
    </source>
</evidence>
<evidence type="ECO:0000256" key="5">
    <source>
        <dbReference type="ARBA" id="ARBA00022801"/>
    </source>
</evidence>
<keyword evidence="5 10" id="KW-0378">Hydrolase</keyword>
<dbReference type="PROSITE" id="PS51760">
    <property type="entry name" value="GH10_2"/>
    <property type="match status" value="1"/>
</dbReference>
<name>A0ABW5TUA0_9SPHI</name>
<dbReference type="InterPro" id="IPR044846">
    <property type="entry name" value="GH10"/>
</dbReference>
<feature type="signal peptide" evidence="11">
    <location>
        <begin position="1"/>
        <end position="18"/>
    </location>
</feature>
<protein>
    <recommendedName>
        <fullName evidence="10">Beta-xylanase</fullName>
        <ecNumber evidence="10">3.2.1.8</ecNumber>
    </recommendedName>
</protein>
<evidence type="ECO:0000256" key="4">
    <source>
        <dbReference type="ARBA" id="ARBA00022729"/>
    </source>
</evidence>
<evidence type="ECO:0000256" key="9">
    <source>
        <dbReference type="PROSITE-ProRule" id="PRU10061"/>
    </source>
</evidence>
<dbReference type="InterPro" id="IPR001000">
    <property type="entry name" value="GH10_dom"/>
</dbReference>
<dbReference type="PANTHER" id="PTHR31490">
    <property type="entry name" value="GLYCOSYL HYDROLASE"/>
    <property type="match status" value="1"/>
</dbReference>
<evidence type="ECO:0000256" key="3">
    <source>
        <dbReference type="ARBA" id="ARBA00022651"/>
    </source>
</evidence>
<dbReference type="InterPro" id="IPR017853">
    <property type="entry name" value="GH"/>
</dbReference>
<accession>A0ABW5TUA0</accession>
<dbReference type="SMART" id="SM00633">
    <property type="entry name" value="Glyco_10"/>
    <property type="match status" value="1"/>
</dbReference>
<keyword evidence="14" id="KW-1185">Reference proteome</keyword>
<dbReference type="RefSeq" id="WP_379047252.1">
    <property type="nucleotide sequence ID" value="NZ_JBHSKW010000064.1"/>
</dbReference>
<dbReference type="PRINTS" id="PR00134">
    <property type="entry name" value="GLHYDRLASE10"/>
</dbReference>
<comment type="similarity">
    <text evidence="2 10">Belongs to the glycosyl hydrolase 10 (cellulase F) family.</text>
</comment>
<evidence type="ECO:0000256" key="2">
    <source>
        <dbReference type="ARBA" id="ARBA00007495"/>
    </source>
</evidence>
<comment type="catalytic activity">
    <reaction evidence="1 10">
        <text>Endohydrolysis of (1-&gt;4)-beta-D-xylosidic linkages in xylans.</text>
        <dbReference type="EC" id="3.2.1.8"/>
    </reaction>
</comment>
<dbReference type="Pfam" id="PF00331">
    <property type="entry name" value="Glyco_hydro_10"/>
    <property type="match status" value="2"/>
</dbReference>
<evidence type="ECO:0000313" key="13">
    <source>
        <dbReference type="EMBL" id="MFD2732613.1"/>
    </source>
</evidence>
<reference evidence="14" key="1">
    <citation type="journal article" date="2019" name="Int. J. Syst. Evol. Microbiol.">
        <title>The Global Catalogue of Microorganisms (GCM) 10K type strain sequencing project: providing services to taxonomists for standard genome sequencing and annotation.</title>
        <authorList>
            <consortium name="The Broad Institute Genomics Platform"/>
            <consortium name="The Broad Institute Genome Sequencing Center for Infectious Disease"/>
            <person name="Wu L."/>
            <person name="Ma J."/>
        </authorList>
    </citation>
    <scope>NUCLEOTIDE SEQUENCE [LARGE SCALE GENOMIC DNA]</scope>
    <source>
        <strain evidence="14">KCTC 42456</strain>
    </source>
</reference>
<dbReference type="PANTHER" id="PTHR31490:SF88">
    <property type="entry name" value="BETA-XYLANASE"/>
    <property type="match status" value="1"/>
</dbReference>
<dbReference type="PROSITE" id="PS51257">
    <property type="entry name" value="PROKAR_LIPOPROTEIN"/>
    <property type="match status" value="1"/>
</dbReference>
<evidence type="ECO:0000259" key="12">
    <source>
        <dbReference type="PROSITE" id="PS51760"/>
    </source>
</evidence>
<keyword evidence="4 11" id="KW-0732">Signal</keyword>
<evidence type="ECO:0000256" key="8">
    <source>
        <dbReference type="ARBA" id="ARBA00023326"/>
    </source>
</evidence>
<dbReference type="SUPFAM" id="SSF51445">
    <property type="entry name" value="(Trans)glycosidases"/>
    <property type="match status" value="1"/>
</dbReference>
<keyword evidence="8 10" id="KW-0624">Polysaccharide degradation</keyword>
<comment type="caution">
    <text evidence="13">The sequence shown here is derived from an EMBL/GenBank/DDBJ whole genome shotgun (WGS) entry which is preliminary data.</text>
</comment>
<keyword evidence="3" id="KW-0858">Xylan degradation</keyword>
<dbReference type="SUPFAM" id="SSF49785">
    <property type="entry name" value="Galactose-binding domain-like"/>
    <property type="match status" value="1"/>
</dbReference>
<dbReference type="InterPro" id="IPR008979">
    <property type="entry name" value="Galactose-bd-like_sf"/>
</dbReference>
<dbReference type="InterPro" id="IPR031158">
    <property type="entry name" value="GH10_AS"/>
</dbReference>
<evidence type="ECO:0000256" key="1">
    <source>
        <dbReference type="ARBA" id="ARBA00000681"/>
    </source>
</evidence>
<feature type="domain" description="GH10" evidence="12">
    <location>
        <begin position="37"/>
        <end position="527"/>
    </location>
</feature>
<dbReference type="EC" id="3.2.1.8" evidence="10"/>
<keyword evidence="6 10" id="KW-0119">Carbohydrate metabolism</keyword>
<organism evidence="13 14">
    <name type="scientific">Pedobacter alpinus</name>
    <dbReference type="NCBI Taxonomy" id="1590643"/>
    <lineage>
        <taxon>Bacteria</taxon>
        <taxon>Pseudomonadati</taxon>
        <taxon>Bacteroidota</taxon>
        <taxon>Sphingobacteriia</taxon>
        <taxon>Sphingobacteriales</taxon>
        <taxon>Sphingobacteriaceae</taxon>
        <taxon>Pedobacter</taxon>
    </lineage>
</organism>
<dbReference type="Gene3D" id="3.20.20.80">
    <property type="entry name" value="Glycosidases"/>
    <property type="match status" value="2"/>
</dbReference>
<feature type="chain" id="PRO_5045537278" description="Beta-xylanase" evidence="11">
    <location>
        <begin position="19"/>
        <end position="532"/>
    </location>
</feature>
<evidence type="ECO:0000256" key="10">
    <source>
        <dbReference type="RuleBase" id="RU361174"/>
    </source>
</evidence>
<evidence type="ECO:0000256" key="6">
    <source>
        <dbReference type="ARBA" id="ARBA00023277"/>
    </source>
</evidence>
<gene>
    <name evidence="13" type="ORF">ACFSSE_12965</name>
</gene>
<dbReference type="Gene3D" id="2.60.120.260">
    <property type="entry name" value="Galactose-binding domain-like"/>
    <property type="match status" value="1"/>
</dbReference>
<sequence length="532" mass="57305">MKKISIQCIVILSFIAVAVTSCKPDVEFNSLNKGNFTDTEGTLKAASPFQIGFAVDNPAFSNNAAYRDAVSQNGTIITFENSMKYGSIVRDDGTFNFTNADALAAAAQSAGLAIHGHTLVWHSQANVSYLNSLGGSPAPVVVNLLKNPGFELGTGVDFTNWSKYNGAASFSAGTGGEVRTGSRSLKAVVAAAGQQFNVQMASDLMPTTIGVRYKFSFYIKATAPGGRMRVSTGPTAQYQGDQTIGTDWQLVSYEFAANTSETRVLLDLGAVANTYFIDDASFVDATPAPAVDLGQVKVRVDAAMKAYVQGMINRYKTRGVKSWDVVNEVLADDGKLRTGANTGNTYHWFAVLGKDYIGNAFKYAREADATAELYINDYNLEQGNQVKVDSTIALVTRLRAQGVPIDGIGTQMHINVNSSRAGIINSLRKLGATGLKVKITELDVRINVANATTFTPTEFSLALQAEMYKFVVDQYVKYVPAAQRAGITFWGVDDPRGWLNTATRPEFALLFNADYTKKPAFAGVLQALKSVK</sequence>
<keyword evidence="7 10" id="KW-0326">Glycosidase</keyword>
<dbReference type="PROSITE" id="PS00591">
    <property type="entry name" value="GH10_1"/>
    <property type="match status" value="1"/>
</dbReference>
<evidence type="ECO:0000256" key="7">
    <source>
        <dbReference type="ARBA" id="ARBA00023295"/>
    </source>
</evidence>